<comment type="caution">
    <text evidence="9">The sequence shown here is derived from an EMBL/GenBank/DDBJ whole genome shotgun (WGS) entry which is preliminary data.</text>
</comment>
<evidence type="ECO:0000256" key="7">
    <source>
        <dbReference type="SAM" id="MobiDB-lite"/>
    </source>
</evidence>
<comment type="function">
    <text evidence="6">Putative transcription activator involved in regulating light control of development.</text>
</comment>
<dbReference type="InterPro" id="IPR018289">
    <property type="entry name" value="MULE_transposase_dom"/>
</dbReference>
<protein>
    <recommendedName>
        <fullName evidence="6">Protein FAR1-RELATED SEQUENCE</fullName>
    </recommendedName>
</protein>
<accession>A0A978UKQ7</accession>
<comment type="similarity">
    <text evidence="1 6">Belongs to the FHY3/FAR1 family.</text>
</comment>
<evidence type="ECO:0000256" key="2">
    <source>
        <dbReference type="ARBA" id="ARBA00022723"/>
    </source>
</evidence>
<keyword evidence="2 6" id="KW-0479">Metal-binding</keyword>
<feature type="domain" description="SWIM-type" evidence="8">
    <location>
        <begin position="604"/>
        <end position="640"/>
    </location>
</feature>
<dbReference type="PROSITE" id="PS50966">
    <property type="entry name" value="ZF_SWIM"/>
    <property type="match status" value="1"/>
</dbReference>
<reference evidence="9" key="1">
    <citation type="journal article" date="2021" name="Front. Plant Sci.">
        <title>Chromosome-Scale Genome Assembly for Chinese Sour Jujube and Insights Into Its Genome Evolution and Domestication Signature.</title>
        <authorList>
            <person name="Shen L.-Y."/>
            <person name="Luo H."/>
            <person name="Wang X.-L."/>
            <person name="Wang X.-M."/>
            <person name="Qiu X.-J."/>
            <person name="Liu H."/>
            <person name="Zhou S.-S."/>
            <person name="Jia K.-H."/>
            <person name="Nie S."/>
            <person name="Bao Y.-T."/>
            <person name="Zhang R.-G."/>
            <person name="Yun Q.-Z."/>
            <person name="Chai Y.-H."/>
            <person name="Lu J.-Y."/>
            <person name="Li Y."/>
            <person name="Zhao S.-W."/>
            <person name="Mao J.-F."/>
            <person name="Jia S.-G."/>
            <person name="Mao Y.-M."/>
        </authorList>
    </citation>
    <scope>NUCLEOTIDE SEQUENCE</scope>
    <source>
        <strain evidence="9">AT0</strain>
        <tissue evidence="9">Leaf</tissue>
    </source>
</reference>
<evidence type="ECO:0000259" key="8">
    <source>
        <dbReference type="PROSITE" id="PS50966"/>
    </source>
</evidence>
<dbReference type="Proteomes" id="UP000813462">
    <property type="component" value="Unassembled WGS sequence"/>
</dbReference>
<dbReference type="GO" id="GO:0008270">
    <property type="term" value="F:zinc ion binding"/>
    <property type="evidence" value="ECO:0007669"/>
    <property type="project" value="UniProtKB-UniRule"/>
</dbReference>
<feature type="region of interest" description="Disordered" evidence="7">
    <location>
        <begin position="1"/>
        <end position="28"/>
    </location>
</feature>
<keyword evidence="6" id="KW-0539">Nucleus</keyword>
<proteinExistence type="inferred from homology"/>
<dbReference type="AlphaFoldDB" id="A0A978UKQ7"/>
<evidence type="ECO:0000256" key="5">
    <source>
        <dbReference type="PROSITE-ProRule" id="PRU00325"/>
    </source>
</evidence>
<keyword evidence="3 5" id="KW-0863">Zinc-finger</keyword>
<comment type="subcellular location">
    <subcellularLocation>
        <location evidence="6">Nucleus</location>
    </subcellularLocation>
</comment>
<keyword evidence="4 6" id="KW-0862">Zinc</keyword>
<dbReference type="InterPro" id="IPR006564">
    <property type="entry name" value="Znf_PMZ"/>
</dbReference>
<evidence type="ECO:0000256" key="3">
    <source>
        <dbReference type="ARBA" id="ARBA00022771"/>
    </source>
</evidence>
<dbReference type="Pfam" id="PF10551">
    <property type="entry name" value="MULE"/>
    <property type="match status" value="1"/>
</dbReference>
<dbReference type="GO" id="GO:0006355">
    <property type="term" value="P:regulation of DNA-templated transcription"/>
    <property type="evidence" value="ECO:0007669"/>
    <property type="project" value="UniProtKB-UniRule"/>
</dbReference>
<dbReference type="Pfam" id="PF03101">
    <property type="entry name" value="FAR1"/>
    <property type="match status" value="1"/>
</dbReference>
<evidence type="ECO:0000313" key="9">
    <source>
        <dbReference type="EMBL" id="KAH7515409.1"/>
    </source>
</evidence>
<organism evidence="9 10">
    <name type="scientific">Ziziphus jujuba var. spinosa</name>
    <dbReference type="NCBI Taxonomy" id="714518"/>
    <lineage>
        <taxon>Eukaryota</taxon>
        <taxon>Viridiplantae</taxon>
        <taxon>Streptophyta</taxon>
        <taxon>Embryophyta</taxon>
        <taxon>Tracheophyta</taxon>
        <taxon>Spermatophyta</taxon>
        <taxon>Magnoliopsida</taxon>
        <taxon>eudicotyledons</taxon>
        <taxon>Gunneridae</taxon>
        <taxon>Pentapetalae</taxon>
        <taxon>rosids</taxon>
        <taxon>fabids</taxon>
        <taxon>Rosales</taxon>
        <taxon>Rhamnaceae</taxon>
        <taxon>Paliureae</taxon>
        <taxon>Ziziphus</taxon>
    </lineage>
</organism>
<dbReference type="SMART" id="SM00575">
    <property type="entry name" value="ZnF_PMZ"/>
    <property type="match status" value="1"/>
</dbReference>
<feature type="region of interest" description="Disordered" evidence="7">
    <location>
        <begin position="722"/>
        <end position="763"/>
    </location>
</feature>
<evidence type="ECO:0000256" key="4">
    <source>
        <dbReference type="ARBA" id="ARBA00022833"/>
    </source>
</evidence>
<evidence type="ECO:0000313" key="10">
    <source>
        <dbReference type="Proteomes" id="UP000813462"/>
    </source>
</evidence>
<dbReference type="OrthoDB" id="742364at2759"/>
<dbReference type="InterPro" id="IPR031052">
    <property type="entry name" value="FHY3/FAR1"/>
</dbReference>
<sequence length="992" mass="114125">MDIDLEQPSGGYHKEDSAPNVSVDTVDGGDEGLYRDQGIVSSPGFVRKCKKDTNPNVNKRALDGKSRSYAGDVINLNSSKTLEPHDGMEFESKEEAFSFYKEYAKSVGFAVIIKASRRSRISGKFIDAKFACTRYGNKQESISAETPEGVSMEGLTIFPIKRKRGRINRSWAKTDCKACMHVKRRQDGRWIIHTCIKEHNHEIFPDQAYYFRGHRNLDLSTSNVDALHAIRARTKRMYVTMSRQSGNYKKADNQTGAVSNQLQGRQNLALEEGDAYAMLDHFISMQDENPNFFYAIDLNEEQQLRNVFWVDSKGRLDYCNFNDVVFFDITYIKNEYKLPFAPFIGVNHHCQFLLLGCALLADETQSTYVWLMRAWLRAMGGRAPKVILTGQDKALKEAISEVFHDSRHCFCLWHIMNKIPEKLGYVTRQHEKFMIKFNKCIFKSWTKEQFEERWWKMINRFNLRDDLWLQSLYEDREHWIPTYMKDIFLAGMSTVQRSESVNCFLDKYMQRKTTLKEFLEQHRAILREKSEEEAKADFETWHKQPALKSPSPFGKQMAAIYTHAIFKKFQIEVLGVVACHPKKETEDRTNKIFTVQDFEENQNFIVEWNETTSDISCLCRSFEFNGFLCRHMMIVLQMSGVHSIPSQYILQRWTKDAKSRQAPKECSRVVESRVQRYNNLCQRAFTLSDEGSLSQESYYIAFNALEEALRKCESINNSIQDVIEPNSPTTHGPPGCQGVNQSNSISKSNKKNGASKKGQGHSEPEVINVENHDGWQQMGHSNLRARVIDCSYESQESVEGMDQLHSRAPNLDGYFDSQQIVQGMSQLNSIAPSRDDYYSSQHSVQGLGHLNSIAPIHDSHYLTQQRAHGMGRLHLRSQTIPSSFSIQDSLHDVVSKFSRGIFGFSLPALMGSAFRTSLIWDPRSCMAWHQSIYFQRTCLDRFCPFVEHALEVKEELSTLVQDTGKQDPALSVLRIDCCLPVQRYGKTWAHQG</sequence>
<evidence type="ECO:0000256" key="6">
    <source>
        <dbReference type="RuleBase" id="RU367018"/>
    </source>
</evidence>
<name>A0A978UKQ7_ZIZJJ</name>
<dbReference type="Pfam" id="PF04434">
    <property type="entry name" value="SWIM"/>
    <property type="match status" value="1"/>
</dbReference>
<dbReference type="InterPro" id="IPR004330">
    <property type="entry name" value="FAR1_DNA_bnd_dom"/>
</dbReference>
<dbReference type="PANTHER" id="PTHR31669:SF62">
    <property type="entry name" value="PROTEIN FAR1-RELATED SEQUENCE 1"/>
    <property type="match status" value="1"/>
</dbReference>
<dbReference type="GO" id="GO:0005634">
    <property type="term" value="C:nucleus"/>
    <property type="evidence" value="ECO:0007669"/>
    <property type="project" value="UniProtKB-SubCell"/>
</dbReference>
<gene>
    <name evidence="9" type="ORF">FEM48_Zijuj10G0023400</name>
</gene>
<evidence type="ECO:0000256" key="1">
    <source>
        <dbReference type="ARBA" id="ARBA00005889"/>
    </source>
</evidence>
<dbReference type="PANTHER" id="PTHR31669">
    <property type="entry name" value="PROTEIN FAR1-RELATED SEQUENCE 10-RELATED"/>
    <property type="match status" value="1"/>
</dbReference>
<dbReference type="EMBL" id="JAEACU010000010">
    <property type="protein sequence ID" value="KAH7515409.1"/>
    <property type="molecule type" value="Genomic_DNA"/>
</dbReference>
<dbReference type="InterPro" id="IPR007527">
    <property type="entry name" value="Znf_SWIM"/>
</dbReference>